<keyword evidence="3" id="KW-1185">Reference proteome</keyword>
<evidence type="ECO:0000313" key="2">
    <source>
        <dbReference type="EnsemblMetazoa" id="XP_022646590"/>
    </source>
</evidence>
<name>A0A7M7JE67_VARDE</name>
<evidence type="ECO:0000313" key="3">
    <source>
        <dbReference type="Proteomes" id="UP000594260"/>
    </source>
</evidence>
<keyword evidence="1" id="KW-0812">Transmembrane</keyword>
<evidence type="ECO:0000256" key="1">
    <source>
        <dbReference type="SAM" id="Phobius"/>
    </source>
</evidence>
<dbReference type="RefSeq" id="XP_022646590.1">
    <property type="nucleotide sequence ID" value="XM_022790855.1"/>
</dbReference>
<dbReference type="Proteomes" id="UP000594260">
    <property type="component" value="Unplaced"/>
</dbReference>
<dbReference type="AlphaFoldDB" id="A0A7M7JE67"/>
<protein>
    <submittedName>
        <fullName evidence="2">Uncharacterized protein</fullName>
    </submittedName>
</protein>
<keyword evidence="1" id="KW-0472">Membrane</keyword>
<sequence>MEDSGPVFQGRVSHALAEMERFLRAVWRPTMGLVSAVLCGCACTYVVPSGVAAALHELGIFFGALKAVERDVHADVTYYTKFVVIYFLMSTFVPNVFRVLFITVILFANEPLITDIYATLFAGRFFPSETVPQAGGRTSDEETPLVRRGKLPKFNTKFAAFKEPCCHAK</sequence>
<dbReference type="KEGG" id="vde:111244132"/>
<feature type="transmembrane region" description="Helical" evidence="1">
    <location>
        <begin position="83"/>
        <end position="108"/>
    </location>
</feature>
<proteinExistence type="predicted"/>
<keyword evidence="1" id="KW-1133">Transmembrane helix</keyword>
<organism evidence="2 3">
    <name type="scientific">Varroa destructor</name>
    <name type="common">Honeybee mite</name>
    <dbReference type="NCBI Taxonomy" id="109461"/>
    <lineage>
        <taxon>Eukaryota</taxon>
        <taxon>Metazoa</taxon>
        <taxon>Ecdysozoa</taxon>
        <taxon>Arthropoda</taxon>
        <taxon>Chelicerata</taxon>
        <taxon>Arachnida</taxon>
        <taxon>Acari</taxon>
        <taxon>Parasitiformes</taxon>
        <taxon>Mesostigmata</taxon>
        <taxon>Gamasina</taxon>
        <taxon>Dermanyssoidea</taxon>
        <taxon>Varroidae</taxon>
        <taxon>Varroa</taxon>
    </lineage>
</organism>
<dbReference type="EnsemblMetazoa" id="XM_022790855">
    <property type="protein sequence ID" value="XP_022646590"/>
    <property type="gene ID" value="LOC111244132"/>
</dbReference>
<dbReference type="InParanoid" id="A0A7M7JE67"/>
<dbReference type="GeneID" id="111244132"/>
<reference evidence="2" key="1">
    <citation type="submission" date="2021-01" db="UniProtKB">
        <authorList>
            <consortium name="EnsemblMetazoa"/>
        </authorList>
    </citation>
    <scope>IDENTIFICATION</scope>
</reference>
<feature type="transmembrane region" description="Helical" evidence="1">
    <location>
        <begin position="31"/>
        <end position="55"/>
    </location>
</feature>
<accession>A0A7M7JE67</accession>